<dbReference type="FunFam" id="1.25.40.10:FF:000690">
    <property type="entry name" value="Pentatricopeptide repeat-containing protein"/>
    <property type="match status" value="1"/>
</dbReference>
<dbReference type="NCBIfam" id="TIGR00756">
    <property type="entry name" value="PPR"/>
    <property type="match status" value="4"/>
</dbReference>
<evidence type="ECO:0000256" key="3">
    <source>
        <dbReference type="PROSITE-ProRule" id="PRU00708"/>
    </source>
</evidence>
<dbReference type="PROSITE" id="PS51375">
    <property type="entry name" value="PPR"/>
    <property type="match status" value="3"/>
</dbReference>
<dbReference type="FunFam" id="1.25.40.10:FF:000344">
    <property type="entry name" value="Pentatricopeptide repeat-containing protein"/>
    <property type="match status" value="1"/>
</dbReference>
<dbReference type="InterPro" id="IPR046960">
    <property type="entry name" value="PPR_At4g14850-like_plant"/>
</dbReference>
<dbReference type="InterPro" id="IPR011990">
    <property type="entry name" value="TPR-like_helical_dom_sf"/>
</dbReference>
<accession>A0AAV2G393</accession>
<evidence type="ECO:0000259" key="4">
    <source>
        <dbReference type="Pfam" id="PF14432"/>
    </source>
</evidence>
<dbReference type="Pfam" id="PF13041">
    <property type="entry name" value="PPR_2"/>
    <property type="match status" value="2"/>
</dbReference>
<evidence type="ECO:0000256" key="1">
    <source>
        <dbReference type="ARBA" id="ARBA00006643"/>
    </source>
</evidence>
<dbReference type="Proteomes" id="UP001497516">
    <property type="component" value="Chromosome 7"/>
</dbReference>
<protein>
    <recommendedName>
        <fullName evidence="4">DYW domain-containing protein</fullName>
    </recommendedName>
</protein>
<dbReference type="PANTHER" id="PTHR47926">
    <property type="entry name" value="PENTATRICOPEPTIDE REPEAT-CONTAINING PROTEIN"/>
    <property type="match status" value="1"/>
</dbReference>
<feature type="repeat" description="PPR" evidence="3">
    <location>
        <begin position="277"/>
        <end position="311"/>
    </location>
</feature>
<sequence>MLDGAKAKAILKVLQGCNSFTRLRKIQAQVIVCGLDCDPSISTQLLRFCAVSVTGSLAHAQLLFDKMPDPPTQAWNSIVRGFSQSHSPLLALAYYNRLLSDSLLARPDTFTFTFALKAVEKLKALPKCREIHGSIITTGYGRDTVVCTALTRCYAKNGSFEDARFLFDKMPERDLVAWNAMISCYSQAGRHEEAMEMYERMRNENVGLDAFSIVGLLSSCAHVGALGLGVQLHRIACDTGLVRNVFVGSALIDMYAKCGSLDDALSVFTGIRRRRRDVFTWNSMIHGFGVHGLGNDAISFFEQMLAAGMRPNSITFLGLLCGCSHQGLVQEGVDYFHQMSSKFNLTPGIKHYGCLVDLYGRAGNLDKALETIETSPSRDDPVLWRILLGSSKIHKNVASGEKALRNLMRLGAVTAGDCVLLSTIYAGANYLSGFAKMRKLIKTLGVKTTPGWSWIEISNQVHKFVVDDKLHPDSMQVYEKLEEVTKRATSAGYVKEEPVILNLPGSWSEGGCSETPSSCHSEKLAIAYGLARTPEGASLRIVKNLRVCKDCHSFTKFVSKAFNRSIVVRDRVRFHHFVNGVCSCGDYW</sequence>
<evidence type="ECO:0000313" key="5">
    <source>
        <dbReference type="EMBL" id="CAL1404215.1"/>
    </source>
</evidence>
<dbReference type="Pfam" id="PF14432">
    <property type="entry name" value="DYW_deaminase"/>
    <property type="match status" value="1"/>
</dbReference>
<keyword evidence="6" id="KW-1185">Reference proteome</keyword>
<dbReference type="InterPro" id="IPR046849">
    <property type="entry name" value="E2_motif"/>
</dbReference>
<reference evidence="5 6" key="1">
    <citation type="submission" date="2024-04" db="EMBL/GenBank/DDBJ databases">
        <authorList>
            <person name="Fracassetti M."/>
        </authorList>
    </citation>
    <scope>NUCLEOTIDE SEQUENCE [LARGE SCALE GENOMIC DNA]</scope>
</reference>
<dbReference type="GO" id="GO:0008270">
    <property type="term" value="F:zinc ion binding"/>
    <property type="evidence" value="ECO:0007669"/>
    <property type="project" value="InterPro"/>
</dbReference>
<feature type="repeat" description="PPR" evidence="3">
    <location>
        <begin position="143"/>
        <end position="173"/>
    </location>
</feature>
<dbReference type="AlphaFoldDB" id="A0AAV2G393"/>
<evidence type="ECO:0000256" key="2">
    <source>
        <dbReference type="ARBA" id="ARBA00022737"/>
    </source>
</evidence>
<dbReference type="InterPro" id="IPR002885">
    <property type="entry name" value="PPR_rpt"/>
</dbReference>
<organism evidence="5 6">
    <name type="scientific">Linum trigynum</name>
    <dbReference type="NCBI Taxonomy" id="586398"/>
    <lineage>
        <taxon>Eukaryota</taxon>
        <taxon>Viridiplantae</taxon>
        <taxon>Streptophyta</taxon>
        <taxon>Embryophyta</taxon>
        <taxon>Tracheophyta</taxon>
        <taxon>Spermatophyta</taxon>
        <taxon>Magnoliopsida</taxon>
        <taxon>eudicotyledons</taxon>
        <taxon>Gunneridae</taxon>
        <taxon>Pentapetalae</taxon>
        <taxon>rosids</taxon>
        <taxon>fabids</taxon>
        <taxon>Malpighiales</taxon>
        <taxon>Linaceae</taxon>
        <taxon>Linum</taxon>
    </lineage>
</organism>
<comment type="similarity">
    <text evidence="1">Belongs to the PPR family. PCMP-H subfamily.</text>
</comment>
<proteinExistence type="inferred from homology"/>
<name>A0AAV2G393_9ROSI</name>
<gene>
    <name evidence="5" type="ORF">LTRI10_LOCUS44089</name>
</gene>
<dbReference type="InterPro" id="IPR046848">
    <property type="entry name" value="E_motif"/>
</dbReference>
<dbReference type="Pfam" id="PF20431">
    <property type="entry name" value="E_motif"/>
    <property type="match status" value="1"/>
</dbReference>
<dbReference type="Gene3D" id="1.25.40.10">
    <property type="entry name" value="Tetratricopeptide repeat domain"/>
    <property type="match status" value="2"/>
</dbReference>
<dbReference type="SUPFAM" id="SSF48452">
    <property type="entry name" value="TPR-like"/>
    <property type="match status" value="1"/>
</dbReference>
<evidence type="ECO:0000313" key="6">
    <source>
        <dbReference type="Proteomes" id="UP001497516"/>
    </source>
</evidence>
<feature type="domain" description="DYW" evidence="4">
    <location>
        <begin position="519"/>
        <end position="588"/>
    </location>
</feature>
<dbReference type="InterPro" id="IPR032867">
    <property type="entry name" value="DYW_dom"/>
</dbReference>
<feature type="repeat" description="PPR" evidence="3">
    <location>
        <begin position="174"/>
        <end position="208"/>
    </location>
</feature>
<dbReference type="EMBL" id="OZ034820">
    <property type="protein sequence ID" value="CAL1404215.1"/>
    <property type="molecule type" value="Genomic_DNA"/>
</dbReference>
<dbReference type="GO" id="GO:0009451">
    <property type="term" value="P:RNA modification"/>
    <property type="evidence" value="ECO:0007669"/>
    <property type="project" value="InterPro"/>
</dbReference>
<keyword evidence="2" id="KW-0677">Repeat</keyword>
<dbReference type="Pfam" id="PF20430">
    <property type="entry name" value="Eplus_motif"/>
    <property type="match status" value="1"/>
</dbReference>
<dbReference type="Pfam" id="PF01535">
    <property type="entry name" value="PPR"/>
    <property type="match status" value="2"/>
</dbReference>
<dbReference type="GO" id="GO:0003729">
    <property type="term" value="F:mRNA binding"/>
    <property type="evidence" value="ECO:0007669"/>
    <property type="project" value="UniProtKB-ARBA"/>
</dbReference>